<accession>A0AAP5BIX5</accession>
<dbReference type="Gene3D" id="3.60.15.10">
    <property type="entry name" value="Ribonuclease Z/Hydroxyacylglutathione hydrolase-like"/>
    <property type="match status" value="1"/>
</dbReference>
<dbReference type="InterPro" id="IPR036866">
    <property type="entry name" value="RibonucZ/Hydroxyglut_hydro"/>
</dbReference>
<keyword evidence="3" id="KW-1185">Reference proteome</keyword>
<protein>
    <recommendedName>
        <fullName evidence="5">Hydrolase</fullName>
    </recommendedName>
</protein>
<evidence type="ECO:0000313" key="2">
    <source>
        <dbReference type="EMBL" id="MDQ6411357.1"/>
    </source>
</evidence>
<dbReference type="EMBL" id="JAPKHW010000031">
    <property type="protein sequence ID" value="MCX4149539.1"/>
    <property type="molecule type" value="Genomic_DNA"/>
</dbReference>
<evidence type="ECO:0000313" key="1">
    <source>
        <dbReference type="EMBL" id="MCX4149539.1"/>
    </source>
</evidence>
<dbReference type="RefSeq" id="WP_266260439.1">
    <property type="nucleotide sequence ID" value="NZ_JAMXWF010000031.1"/>
</dbReference>
<dbReference type="Proteomes" id="UP001209412">
    <property type="component" value="Unassembled WGS sequence"/>
</dbReference>
<name>A0AAP5BIX5_9BURK</name>
<organism evidence="2 4">
    <name type="scientific">Paraburkholderia madseniana</name>
    <dbReference type="NCBI Taxonomy" id="2599607"/>
    <lineage>
        <taxon>Bacteria</taxon>
        <taxon>Pseudomonadati</taxon>
        <taxon>Pseudomonadota</taxon>
        <taxon>Betaproteobacteria</taxon>
        <taxon>Burkholderiales</taxon>
        <taxon>Burkholderiaceae</taxon>
        <taxon>Paraburkholderia</taxon>
    </lineage>
</organism>
<dbReference type="AlphaFoldDB" id="A0AAP5BIX5"/>
<dbReference type="Proteomes" id="UP001242288">
    <property type="component" value="Unassembled WGS sequence"/>
</dbReference>
<sequence>MNRHFRKFEEMNSDLPPAGYATVDHVEVSPRGDVIIALDAVGSDWFESSSFWQQDGSSDYRHQRVLEQILTPSRRANPFEDASLYRVEVTLSPTDGTAYSHPFGYPHAADYESKGEPNGWYQSFERAWFHLSFSKTPVPGAMPASVYSNLFGPPTTVYVQGTMPSPKAGKLLAQTFSFAHLPTKSEGFLTSRLRRVCADLLAVYDVGQGNCNSFLRDLAPSAFATLYYDLGAGVYRNSFTTPANLIFCFSQVDTVILSHWDADHWAGAYAMMVPTSTGAPGAGTYPALSKTWLAPEQKAGPVHLAFAYDIVANGGDVFIYKPSTRSPVSVNIASSRQLTVTLGNGGDRNNTGIILMAEDKSMFPSKRWLLTGDCDYPYIDASQTDEPLVGLVAPHHGATLGRRSSAPKPDNGGYCRLAYSFGSDNKHGKNTQHPTKDGADLHRVAGWDHGAWKLNEPGDCQAGADVLHTERHTKAGFGGVTGQLGGVVVGWTSAPAVPISTPCRGLSCSTPVTQA</sequence>
<dbReference type="EMBL" id="JAMXWF010000031">
    <property type="protein sequence ID" value="MDQ6411357.1"/>
    <property type="molecule type" value="Genomic_DNA"/>
</dbReference>
<reference evidence="2" key="1">
    <citation type="submission" date="2022-06" db="EMBL/GenBank/DDBJ databases">
        <title>PHB producers.</title>
        <authorList>
            <person name="Besaury L."/>
        </authorList>
    </citation>
    <scope>NUCLEOTIDE SEQUENCE</scope>
    <source>
        <strain evidence="2 3">SEWS6</strain>
    </source>
</reference>
<evidence type="ECO:0000313" key="3">
    <source>
        <dbReference type="Proteomes" id="UP001209412"/>
    </source>
</evidence>
<evidence type="ECO:0008006" key="5">
    <source>
        <dbReference type="Google" id="ProtNLM"/>
    </source>
</evidence>
<evidence type="ECO:0000313" key="4">
    <source>
        <dbReference type="Proteomes" id="UP001242288"/>
    </source>
</evidence>
<comment type="caution">
    <text evidence="2">The sequence shown here is derived from an EMBL/GenBank/DDBJ whole genome shotgun (WGS) entry which is preliminary data.</text>
</comment>
<proteinExistence type="predicted"/>
<dbReference type="SUPFAM" id="SSF56281">
    <property type="entry name" value="Metallo-hydrolase/oxidoreductase"/>
    <property type="match status" value="1"/>
</dbReference>
<gene>
    <name evidence="2" type="ORF">NIE36_29810</name>
    <name evidence="1" type="ORF">OSB80_29875</name>
</gene>